<keyword evidence="1" id="KW-0433">Leucine-rich repeat</keyword>
<reference evidence="4" key="1">
    <citation type="submission" date="2011-11" db="EMBL/GenBank/DDBJ databases">
        <authorList>
            <person name="Azimzadeh J.C."/>
        </authorList>
    </citation>
    <scope>NUCLEOTIDE SEQUENCE</scope>
</reference>
<reference evidence="4" key="2">
    <citation type="journal article" date="2012" name="Science">
        <title>Centrosome loss in the evolution of planarians.</title>
        <authorList>
            <person name="Azimzadeh J."/>
            <person name="Wong M.L."/>
            <person name="Downhour D.M."/>
            <person name="Alvarado A.S."/>
            <person name="Marshall W.F."/>
        </authorList>
    </citation>
    <scope>NUCLEOTIDE SEQUENCE</scope>
</reference>
<dbReference type="InterPro" id="IPR032675">
    <property type="entry name" value="LRR_dom_sf"/>
</dbReference>
<dbReference type="EMBL" id="JQ036189">
    <property type="protein sequence ID" value="AFB74719.1"/>
    <property type="molecule type" value="mRNA"/>
</dbReference>
<dbReference type="SMART" id="SM00365">
    <property type="entry name" value="LRR_SD22"/>
    <property type="match status" value="4"/>
</dbReference>
<organism evidence="4">
    <name type="scientific">Schmidtea mediterranea</name>
    <name type="common">Freshwater planarian flatworm</name>
    <dbReference type="NCBI Taxonomy" id="79327"/>
    <lineage>
        <taxon>Eukaryota</taxon>
        <taxon>Metazoa</taxon>
        <taxon>Spiralia</taxon>
        <taxon>Lophotrochozoa</taxon>
        <taxon>Platyhelminthes</taxon>
        <taxon>Rhabditophora</taxon>
        <taxon>Seriata</taxon>
        <taxon>Tricladida</taxon>
        <taxon>Continenticola</taxon>
        <taxon>Geoplanoidea</taxon>
        <taxon>Dugesiidae</taxon>
        <taxon>Schmidtea</taxon>
    </lineage>
</organism>
<dbReference type="Pfam" id="PF12799">
    <property type="entry name" value="LRR_4"/>
    <property type="match status" value="1"/>
</dbReference>
<dbReference type="PANTHER" id="PTHR15454">
    <property type="entry name" value="NISCHARIN RELATED"/>
    <property type="match status" value="1"/>
</dbReference>
<feature type="coiled-coil region" evidence="3">
    <location>
        <begin position="557"/>
        <end position="626"/>
    </location>
</feature>
<evidence type="ECO:0000256" key="1">
    <source>
        <dbReference type="ARBA" id="ARBA00022614"/>
    </source>
</evidence>
<dbReference type="PROSITE" id="PS51450">
    <property type="entry name" value="LRR"/>
    <property type="match status" value="3"/>
</dbReference>
<feature type="coiled-coil region" evidence="3">
    <location>
        <begin position="656"/>
        <end position="739"/>
    </location>
</feature>
<dbReference type="GO" id="GO:0005737">
    <property type="term" value="C:cytoplasm"/>
    <property type="evidence" value="ECO:0007669"/>
    <property type="project" value="TreeGrafter"/>
</dbReference>
<accession>H6WA37</accession>
<feature type="coiled-coil region" evidence="3">
    <location>
        <begin position="270"/>
        <end position="311"/>
    </location>
</feature>
<dbReference type="PANTHER" id="PTHR15454:SF34">
    <property type="entry name" value="LEUCINE-RICH REPEAT AND COILED-COIL DOMAIN-CONTAINING PROTEIN 1"/>
    <property type="match status" value="1"/>
</dbReference>
<feature type="coiled-coil region" evidence="3">
    <location>
        <begin position="476"/>
        <end position="510"/>
    </location>
</feature>
<dbReference type="AlphaFoldDB" id="H6WA37"/>
<keyword evidence="3" id="KW-0175">Coiled coil</keyword>
<dbReference type="Gene3D" id="3.80.10.10">
    <property type="entry name" value="Ribonuclease Inhibitor"/>
    <property type="match status" value="2"/>
</dbReference>
<dbReference type="OrthoDB" id="7451790at2759"/>
<dbReference type="InterPro" id="IPR025875">
    <property type="entry name" value="Leu-rich_rpt_4"/>
</dbReference>
<evidence type="ECO:0000256" key="3">
    <source>
        <dbReference type="SAM" id="Coils"/>
    </source>
</evidence>
<feature type="non-terminal residue" evidence="4">
    <location>
        <position position="1"/>
    </location>
</feature>
<feature type="non-terminal residue" evidence="4">
    <location>
        <position position="743"/>
    </location>
</feature>
<sequence>IIIIKGLESLINLRHLDLSSNLITKISGLDNLIFLRTLNLSANRIKKIEGISKLRQLVKLNVSFNDISDISGLSEFSNLSSHPLTSIEMQGNQIKLITHVIKNCQRLINLRQLTLLDNNSSNPVCSTPDYRKKLLSSLMQLQILDTKDRNGNPLEINILSDIPGLENFLEYLSSSTDHYSETTLKESANSIQHTKKTFNKDFNKKTEEHFKDDKESDSELKLRLRDLENKLASFVQKTEEEKALNSKPITMKDEVSTETNKENASKELKKAALNNKRDNSDGKIANLIKELDQERNKRLDLENKLQLVINKYKDAQLMLTNDRKSKEDAIKSTDKLTAAFSKEKSFRQELENKVHILQTDFKEKEIELQEFRKNIETSNVDIKLKLELKEKLLMSKSEEIIQMSRELDECKLAQKRAESSVASIKKHCSNLEDQVDNLQSTLSRREKEYQMSLTNRYSLDSNELKDYVERQMSAARAEAIHEMNAWKSKLTDANNQYKDLENEFRLALHMEAERYKKLEQSYFQLLTESNCLKSKLDQFMKKDEESKSLISELTTVVKDQKVKLVELSKNKQESNRNNKERIMTLEAHLEEARKQMLQFELTKQENKKVQAKLSAQESILEGLRTERKLWSEELAQQGYLLTQDRSKLECKIEAQASEISCLKMELEKQAESLKSKCKSLEEQTGAILRIKEGLSEKDLESKAFTDKLMEDQKEMESRIETLMKEISNYKDSVTKLTKRKEEL</sequence>
<feature type="coiled-coil region" evidence="3">
    <location>
        <begin position="347"/>
        <end position="374"/>
    </location>
</feature>
<evidence type="ECO:0000256" key="2">
    <source>
        <dbReference type="ARBA" id="ARBA00022737"/>
    </source>
</evidence>
<feature type="coiled-coil region" evidence="3">
    <location>
        <begin position="421"/>
        <end position="448"/>
    </location>
</feature>
<proteinExistence type="evidence at transcript level"/>
<keyword evidence="2" id="KW-0677">Repeat</keyword>
<dbReference type="InterPro" id="IPR001611">
    <property type="entry name" value="Leu-rich_rpt"/>
</dbReference>
<evidence type="ECO:0000313" key="4">
    <source>
        <dbReference type="EMBL" id="AFB74719.1"/>
    </source>
</evidence>
<protein>
    <submittedName>
        <fullName evidence="4">LRRCC1</fullName>
    </submittedName>
</protein>
<dbReference type="SUPFAM" id="SSF52058">
    <property type="entry name" value="L domain-like"/>
    <property type="match status" value="1"/>
</dbReference>
<name>H6WA37_SCHMD</name>